<dbReference type="EMBL" id="JAUDFV010000027">
    <property type="protein sequence ID" value="KAL2737806.1"/>
    <property type="molecule type" value="Genomic_DNA"/>
</dbReference>
<gene>
    <name evidence="1" type="ORF">V1478_001892</name>
</gene>
<reference evidence="1 2" key="1">
    <citation type="journal article" date="2024" name="Ann. Entomol. Soc. Am.">
        <title>Genomic analyses of the southern and eastern yellowjacket wasps (Hymenoptera: Vespidae) reveal evolutionary signatures of social life.</title>
        <authorList>
            <person name="Catto M.A."/>
            <person name="Caine P.B."/>
            <person name="Orr S.E."/>
            <person name="Hunt B.G."/>
            <person name="Goodisman M.A.D."/>
        </authorList>
    </citation>
    <scope>NUCLEOTIDE SEQUENCE [LARGE SCALE GENOMIC DNA]</scope>
    <source>
        <strain evidence="1">233</strain>
        <tissue evidence="1">Head and thorax</tissue>
    </source>
</reference>
<keyword evidence="2" id="KW-1185">Reference proteome</keyword>
<dbReference type="Proteomes" id="UP001607302">
    <property type="component" value="Unassembled WGS sequence"/>
</dbReference>
<protein>
    <submittedName>
        <fullName evidence="1">Uncharacterized protein</fullName>
    </submittedName>
</protein>
<accession>A0ABD2BYF3</accession>
<evidence type="ECO:0000313" key="1">
    <source>
        <dbReference type="EMBL" id="KAL2737806.1"/>
    </source>
</evidence>
<evidence type="ECO:0000313" key="2">
    <source>
        <dbReference type="Proteomes" id="UP001607302"/>
    </source>
</evidence>
<proteinExistence type="predicted"/>
<comment type="caution">
    <text evidence="1">The sequence shown here is derived from an EMBL/GenBank/DDBJ whole genome shotgun (WGS) entry which is preliminary data.</text>
</comment>
<sequence length="138" mass="15971">MINESTFLKKLLTQKKIRRSLRSFRTDDLSVNPSAVASCQPLEGRLQTFGESTYVSSLNWKPSNDRRSEIFHGVSYNLPKEKHAIIAKCSVIEIPNLLICRKVISVNNSDDFLEEKRKLQVFIVILSLIQKREHKREI</sequence>
<name>A0ABD2BYF3_VESSQ</name>
<organism evidence="1 2">
    <name type="scientific">Vespula squamosa</name>
    <name type="common">Southern yellow jacket</name>
    <name type="synonym">Wasp</name>
    <dbReference type="NCBI Taxonomy" id="30214"/>
    <lineage>
        <taxon>Eukaryota</taxon>
        <taxon>Metazoa</taxon>
        <taxon>Ecdysozoa</taxon>
        <taxon>Arthropoda</taxon>
        <taxon>Hexapoda</taxon>
        <taxon>Insecta</taxon>
        <taxon>Pterygota</taxon>
        <taxon>Neoptera</taxon>
        <taxon>Endopterygota</taxon>
        <taxon>Hymenoptera</taxon>
        <taxon>Apocrita</taxon>
        <taxon>Aculeata</taxon>
        <taxon>Vespoidea</taxon>
        <taxon>Vespidae</taxon>
        <taxon>Vespinae</taxon>
        <taxon>Vespula</taxon>
    </lineage>
</organism>
<dbReference type="AlphaFoldDB" id="A0ABD2BYF3"/>